<sequence>MFGQVLGPGAQRLRGTGEAVAEEHAHFSALVAERLCSREDGHHSLLVGEGFDDDETTTRARAYAYVRVRRAV</sequence>
<keyword evidence="2" id="KW-1185">Reference proteome</keyword>
<protein>
    <submittedName>
        <fullName evidence="1">Uncharacterized protein</fullName>
    </submittedName>
</protein>
<dbReference type="EMBL" id="BAAABV010000010">
    <property type="protein sequence ID" value="GAA0276954.1"/>
    <property type="molecule type" value="Genomic_DNA"/>
</dbReference>
<evidence type="ECO:0000313" key="1">
    <source>
        <dbReference type="EMBL" id="GAA0276954.1"/>
    </source>
</evidence>
<gene>
    <name evidence="1" type="ORF">GCM10010302_13250</name>
</gene>
<accession>A0ABP3EW54</accession>
<organism evidence="1 2">
    <name type="scientific">Streptomyces polychromogenes</name>
    <dbReference type="NCBI Taxonomy" id="67342"/>
    <lineage>
        <taxon>Bacteria</taxon>
        <taxon>Bacillati</taxon>
        <taxon>Actinomycetota</taxon>
        <taxon>Actinomycetes</taxon>
        <taxon>Kitasatosporales</taxon>
        <taxon>Streptomycetaceae</taxon>
        <taxon>Streptomyces</taxon>
    </lineage>
</organism>
<comment type="caution">
    <text evidence="1">The sequence shown here is derived from an EMBL/GenBank/DDBJ whole genome shotgun (WGS) entry which is preliminary data.</text>
</comment>
<name>A0ABP3EW54_9ACTN</name>
<reference evidence="2" key="1">
    <citation type="journal article" date="2019" name="Int. J. Syst. Evol. Microbiol.">
        <title>The Global Catalogue of Microorganisms (GCM) 10K type strain sequencing project: providing services to taxonomists for standard genome sequencing and annotation.</title>
        <authorList>
            <consortium name="The Broad Institute Genomics Platform"/>
            <consortium name="The Broad Institute Genome Sequencing Center for Infectious Disease"/>
            <person name="Wu L."/>
            <person name="Ma J."/>
        </authorList>
    </citation>
    <scope>NUCLEOTIDE SEQUENCE [LARGE SCALE GENOMIC DNA]</scope>
    <source>
        <strain evidence="2">JCM 4505</strain>
    </source>
</reference>
<dbReference type="Proteomes" id="UP001501867">
    <property type="component" value="Unassembled WGS sequence"/>
</dbReference>
<evidence type="ECO:0000313" key="2">
    <source>
        <dbReference type="Proteomes" id="UP001501867"/>
    </source>
</evidence>
<proteinExistence type="predicted"/>